<sequence length="45" mass="4887">RRQQAKVYRPGHRGAVKRNCSSCESTSAVTCAGAVSSVLDFRSQM</sequence>
<feature type="non-terminal residue" evidence="1">
    <location>
        <position position="1"/>
    </location>
</feature>
<gene>
    <name evidence="1" type="primary">jg3634</name>
    <name evidence="1" type="ORF">PAEG_LOCUS3112</name>
</gene>
<proteinExistence type="predicted"/>
<protein>
    <submittedName>
        <fullName evidence="1">Jg3634 protein</fullName>
    </submittedName>
</protein>
<dbReference type="Proteomes" id="UP000838756">
    <property type="component" value="Unassembled WGS sequence"/>
</dbReference>
<comment type="caution">
    <text evidence="1">The sequence shown here is derived from an EMBL/GenBank/DDBJ whole genome shotgun (WGS) entry which is preliminary data.</text>
</comment>
<name>A0A8S4QIU0_9NEOP</name>
<keyword evidence="2" id="KW-1185">Reference proteome</keyword>
<organism evidence="1 2">
    <name type="scientific">Pararge aegeria aegeria</name>
    <dbReference type="NCBI Taxonomy" id="348720"/>
    <lineage>
        <taxon>Eukaryota</taxon>
        <taxon>Metazoa</taxon>
        <taxon>Ecdysozoa</taxon>
        <taxon>Arthropoda</taxon>
        <taxon>Hexapoda</taxon>
        <taxon>Insecta</taxon>
        <taxon>Pterygota</taxon>
        <taxon>Neoptera</taxon>
        <taxon>Endopterygota</taxon>
        <taxon>Lepidoptera</taxon>
        <taxon>Glossata</taxon>
        <taxon>Ditrysia</taxon>
        <taxon>Papilionoidea</taxon>
        <taxon>Nymphalidae</taxon>
        <taxon>Satyrinae</taxon>
        <taxon>Satyrini</taxon>
        <taxon>Parargina</taxon>
        <taxon>Pararge</taxon>
    </lineage>
</organism>
<dbReference type="AlphaFoldDB" id="A0A8S4QIU0"/>
<accession>A0A8S4QIU0</accession>
<evidence type="ECO:0000313" key="1">
    <source>
        <dbReference type="EMBL" id="CAH2211282.1"/>
    </source>
</evidence>
<dbReference type="EMBL" id="CAKXAJ010009751">
    <property type="protein sequence ID" value="CAH2211282.1"/>
    <property type="molecule type" value="Genomic_DNA"/>
</dbReference>
<evidence type="ECO:0000313" key="2">
    <source>
        <dbReference type="Proteomes" id="UP000838756"/>
    </source>
</evidence>
<reference evidence="1" key="1">
    <citation type="submission" date="2022-03" db="EMBL/GenBank/DDBJ databases">
        <authorList>
            <person name="Lindestad O."/>
        </authorList>
    </citation>
    <scope>NUCLEOTIDE SEQUENCE</scope>
</reference>